<sequence length="401" mass="46627">MNTLDRKITINNLDAKIETIIEDSKLERTGVFLSPKILSLAMTSLMKILKERVHGSLVDMYELQSNDDVGSANTNDGKWKIDVERYNATDVVPEWSKRHHGCKFELYRLICKEKKEQNVRIKIMPNYWLYNNGIENVEALSNSVYVNVTGRNEIETSIKNVRMSLLYYNNILDNLRNESLVFELETTLQYMSLCPFHFTIFRAVTLNIYLPFSKLRVFLESNSVPINITGSNEVEFCIKNIRQSLNYYSNLLNIFGRMDKQLQLMIINLVLLTIFIEMAHSFIKVSSEAVIVEMIVQEVDQIKQTLTTQMKINRDESIRFELATTLQYIKLRPFRYDICRIVPLNIYLPFSIISFCITYVIVALQLTHFNVETSHALAFSFSRPGPWHLYDCPCNCNPDST</sequence>
<keyword evidence="1" id="KW-0812">Transmembrane</keyword>
<keyword evidence="1" id="KW-0472">Membrane</keyword>
<dbReference type="Proteomes" id="UP000648187">
    <property type="component" value="Unassembled WGS sequence"/>
</dbReference>
<accession>A0A835KY33</accession>
<protein>
    <submittedName>
        <fullName evidence="2">Uncharacterized protein</fullName>
    </submittedName>
</protein>
<evidence type="ECO:0000313" key="3">
    <source>
        <dbReference type="Proteomes" id="UP000648187"/>
    </source>
</evidence>
<keyword evidence="1" id="KW-1133">Transmembrane helix</keyword>
<comment type="caution">
    <text evidence="2">The sequence shown here is derived from an EMBL/GenBank/DDBJ whole genome shotgun (WGS) entry which is preliminary data.</text>
</comment>
<feature type="transmembrane region" description="Helical" evidence="1">
    <location>
        <begin position="346"/>
        <end position="366"/>
    </location>
</feature>
<name>A0A835KY33_SPOEX</name>
<reference evidence="2" key="1">
    <citation type="submission" date="2020-08" db="EMBL/GenBank/DDBJ databases">
        <title>Spodoptera exigua strain:BAW_Kor-Di-RS1 Genome sequencing and assembly.</title>
        <authorList>
            <person name="Kim J."/>
            <person name="Nam H.Y."/>
            <person name="Kwon M."/>
            <person name="Choi J.H."/>
            <person name="Cho S.R."/>
            <person name="Kim G.-H."/>
        </authorList>
    </citation>
    <scope>NUCLEOTIDE SEQUENCE</scope>
    <source>
        <strain evidence="2">BAW_Kor-Di-RS1</strain>
        <tissue evidence="2">Whole-body</tissue>
    </source>
</reference>
<proteinExistence type="predicted"/>
<keyword evidence="3" id="KW-1185">Reference proteome</keyword>
<dbReference type="AlphaFoldDB" id="A0A835KY33"/>
<feature type="transmembrane region" description="Helical" evidence="1">
    <location>
        <begin position="264"/>
        <end position="283"/>
    </location>
</feature>
<evidence type="ECO:0000313" key="2">
    <source>
        <dbReference type="EMBL" id="KAF9405950.1"/>
    </source>
</evidence>
<dbReference type="EMBL" id="JACKWZ010000658">
    <property type="protein sequence ID" value="KAF9405950.1"/>
    <property type="molecule type" value="Genomic_DNA"/>
</dbReference>
<organism evidence="2 3">
    <name type="scientific">Spodoptera exigua</name>
    <name type="common">Beet armyworm</name>
    <name type="synonym">Noctua fulgens</name>
    <dbReference type="NCBI Taxonomy" id="7107"/>
    <lineage>
        <taxon>Eukaryota</taxon>
        <taxon>Metazoa</taxon>
        <taxon>Ecdysozoa</taxon>
        <taxon>Arthropoda</taxon>
        <taxon>Hexapoda</taxon>
        <taxon>Insecta</taxon>
        <taxon>Pterygota</taxon>
        <taxon>Neoptera</taxon>
        <taxon>Endopterygota</taxon>
        <taxon>Lepidoptera</taxon>
        <taxon>Glossata</taxon>
        <taxon>Ditrysia</taxon>
        <taxon>Noctuoidea</taxon>
        <taxon>Noctuidae</taxon>
        <taxon>Amphipyrinae</taxon>
        <taxon>Spodoptera</taxon>
    </lineage>
</organism>
<gene>
    <name evidence="2" type="ORF">HW555_013501</name>
</gene>
<evidence type="ECO:0000256" key="1">
    <source>
        <dbReference type="SAM" id="Phobius"/>
    </source>
</evidence>